<protein>
    <submittedName>
        <fullName evidence="1">Uncharacterized protein</fullName>
    </submittedName>
</protein>
<dbReference type="AlphaFoldDB" id="A0A1Y2BXX0"/>
<dbReference type="Proteomes" id="UP000193642">
    <property type="component" value="Unassembled WGS sequence"/>
</dbReference>
<dbReference type="OrthoDB" id="2107155at2759"/>
<evidence type="ECO:0000313" key="1">
    <source>
        <dbReference type="EMBL" id="ORY39603.1"/>
    </source>
</evidence>
<comment type="caution">
    <text evidence="1">The sequence shown here is derived from an EMBL/GenBank/DDBJ whole genome shotgun (WGS) entry which is preliminary data.</text>
</comment>
<reference evidence="1 2" key="1">
    <citation type="submission" date="2016-07" db="EMBL/GenBank/DDBJ databases">
        <title>Pervasive Adenine N6-methylation of Active Genes in Fungi.</title>
        <authorList>
            <consortium name="DOE Joint Genome Institute"/>
            <person name="Mondo S.J."/>
            <person name="Dannebaum R.O."/>
            <person name="Kuo R.C."/>
            <person name="Labutti K."/>
            <person name="Haridas S."/>
            <person name="Kuo A."/>
            <person name="Salamov A."/>
            <person name="Ahrendt S.R."/>
            <person name="Lipzen A."/>
            <person name="Sullivan W."/>
            <person name="Andreopoulos W.B."/>
            <person name="Clum A."/>
            <person name="Lindquist E."/>
            <person name="Daum C."/>
            <person name="Ramamoorthy G.K."/>
            <person name="Gryganskyi A."/>
            <person name="Culley D."/>
            <person name="Magnuson J.K."/>
            <person name="James T.Y."/>
            <person name="O'Malley M.A."/>
            <person name="Stajich J.E."/>
            <person name="Spatafora J.W."/>
            <person name="Visel A."/>
            <person name="Grigoriev I.V."/>
        </authorList>
    </citation>
    <scope>NUCLEOTIDE SEQUENCE [LARGE SCALE GENOMIC DNA]</scope>
    <source>
        <strain evidence="1 2">JEL800</strain>
    </source>
</reference>
<gene>
    <name evidence="1" type="ORF">BCR33DRAFT_720056</name>
</gene>
<dbReference type="EMBL" id="MCGO01000039">
    <property type="protein sequence ID" value="ORY39603.1"/>
    <property type="molecule type" value="Genomic_DNA"/>
</dbReference>
<organism evidence="1 2">
    <name type="scientific">Rhizoclosmatium globosum</name>
    <dbReference type="NCBI Taxonomy" id="329046"/>
    <lineage>
        <taxon>Eukaryota</taxon>
        <taxon>Fungi</taxon>
        <taxon>Fungi incertae sedis</taxon>
        <taxon>Chytridiomycota</taxon>
        <taxon>Chytridiomycota incertae sedis</taxon>
        <taxon>Chytridiomycetes</taxon>
        <taxon>Chytridiales</taxon>
        <taxon>Chytriomycetaceae</taxon>
        <taxon>Rhizoclosmatium</taxon>
    </lineage>
</organism>
<keyword evidence="2" id="KW-1185">Reference proteome</keyword>
<name>A0A1Y2BXX0_9FUNG</name>
<evidence type="ECO:0000313" key="2">
    <source>
        <dbReference type="Proteomes" id="UP000193642"/>
    </source>
</evidence>
<accession>A0A1Y2BXX0</accession>
<proteinExistence type="predicted"/>
<sequence length="111" mass="13014">MGPPKRKLPQWAFGVFVYSDNRKEGVSIRLLKIFETKIGAFGYCDDLIRDAKNKRINEADDEEEEEELALRFAKPDFVNADRNIYDKYAHGFEDFFAARYVVQRVEVDQDN</sequence>